<dbReference type="InterPro" id="IPR036237">
    <property type="entry name" value="Xyl_isomerase-like_sf"/>
</dbReference>
<organism evidence="2 3">
    <name type="scientific">Flavihumibacter stibioxidans</name>
    <dbReference type="NCBI Taxonomy" id="1834163"/>
    <lineage>
        <taxon>Bacteria</taxon>
        <taxon>Pseudomonadati</taxon>
        <taxon>Bacteroidota</taxon>
        <taxon>Chitinophagia</taxon>
        <taxon>Chitinophagales</taxon>
        <taxon>Chitinophagaceae</taxon>
        <taxon>Flavihumibacter</taxon>
    </lineage>
</organism>
<dbReference type="InterPro" id="IPR050312">
    <property type="entry name" value="IolE/XylAMocC-like"/>
</dbReference>
<feature type="domain" description="Xylose isomerase-like TIM barrel" evidence="1">
    <location>
        <begin position="56"/>
        <end position="283"/>
    </location>
</feature>
<dbReference type="EMBL" id="MBUA01000012">
    <property type="protein sequence ID" value="MBC6491350.1"/>
    <property type="molecule type" value="Genomic_DNA"/>
</dbReference>
<sequence>MPVKQLHTRKEFIRTSTILVAGALALPGMAMGRKQPRLAFSTLGCPDWDFNRITEFAEQHGYTGIEVRGIQREMDLVKSSIFSSAEARKATMRRMKEKGLQFVGLGSSSTLHFSEAAQRTKQLDEGRRFIDLAAQINCPYVRVFPNNFPKNQEKQATMDLITRGLQELGNHAKGSGVTVLMETHGDMVWTADILQIMEAANHPQVALVWDVTNMWTITGEDPVEMYGKLKPYIRHVHVKDATKAGGKLNYTFLGKGEVPIMKAIAALRDDRYKGFYSFEWEKLWHPEIAEPDIALADYPAAIKQQFQ</sequence>
<keyword evidence="2" id="KW-0413">Isomerase</keyword>
<dbReference type="Proteomes" id="UP000765802">
    <property type="component" value="Unassembled WGS sequence"/>
</dbReference>
<evidence type="ECO:0000313" key="3">
    <source>
        <dbReference type="Proteomes" id="UP000765802"/>
    </source>
</evidence>
<evidence type="ECO:0000313" key="2">
    <source>
        <dbReference type="EMBL" id="MBC6491350.1"/>
    </source>
</evidence>
<dbReference type="SUPFAM" id="SSF51658">
    <property type="entry name" value="Xylose isomerase-like"/>
    <property type="match status" value="1"/>
</dbReference>
<dbReference type="RefSeq" id="WP_187256650.1">
    <property type="nucleotide sequence ID" value="NZ_JBHULF010000014.1"/>
</dbReference>
<protein>
    <submittedName>
        <fullName evidence="2">Xylose isomerase</fullName>
    </submittedName>
</protein>
<dbReference type="PANTHER" id="PTHR12110:SF41">
    <property type="entry name" value="INOSOSE DEHYDRATASE"/>
    <property type="match status" value="1"/>
</dbReference>
<dbReference type="GO" id="GO:0016853">
    <property type="term" value="F:isomerase activity"/>
    <property type="evidence" value="ECO:0007669"/>
    <property type="project" value="UniProtKB-KW"/>
</dbReference>
<dbReference type="InterPro" id="IPR013022">
    <property type="entry name" value="Xyl_isomerase-like_TIM-brl"/>
</dbReference>
<comment type="caution">
    <text evidence="2">The sequence shown here is derived from an EMBL/GenBank/DDBJ whole genome shotgun (WGS) entry which is preliminary data.</text>
</comment>
<keyword evidence="3" id="KW-1185">Reference proteome</keyword>
<accession>A0ABR7M9E0</accession>
<gene>
    <name evidence="2" type="ORF">BC349_09925</name>
</gene>
<dbReference type="Pfam" id="PF01261">
    <property type="entry name" value="AP_endonuc_2"/>
    <property type="match status" value="1"/>
</dbReference>
<dbReference type="PANTHER" id="PTHR12110">
    <property type="entry name" value="HYDROXYPYRUVATE ISOMERASE"/>
    <property type="match status" value="1"/>
</dbReference>
<evidence type="ECO:0000259" key="1">
    <source>
        <dbReference type="Pfam" id="PF01261"/>
    </source>
</evidence>
<reference evidence="2 3" key="1">
    <citation type="submission" date="2016-07" db="EMBL/GenBank/DDBJ databases">
        <title>Genome analysis of Flavihumibacter stibioxidans YS-17.</title>
        <authorList>
            <person name="Shi K."/>
            <person name="Han Y."/>
            <person name="Wang G."/>
        </authorList>
    </citation>
    <scope>NUCLEOTIDE SEQUENCE [LARGE SCALE GENOMIC DNA]</scope>
    <source>
        <strain evidence="2 3">YS-17</strain>
    </source>
</reference>
<proteinExistence type="predicted"/>
<name>A0ABR7M9E0_9BACT</name>
<dbReference type="Gene3D" id="3.20.20.150">
    <property type="entry name" value="Divalent-metal-dependent TIM barrel enzymes"/>
    <property type="match status" value="1"/>
</dbReference>